<comment type="caution">
    <text evidence="1">The sequence shown here is derived from an EMBL/GenBank/DDBJ whole genome shotgun (WGS) entry which is preliminary data.</text>
</comment>
<dbReference type="Pfam" id="PF16476">
    <property type="entry name" value="DUF5053"/>
    <property type="match status" value="1"/>
</dbReference>
<evidence type="ECO:0000313" key="2">
    <source>
        <dbReference type="Proteomes" id="UP000620874"/>
    </source>
</evidence>
<dbReference type="RefSeq" id="WP_013617506.1">
    <property type="nucleotide sequence ID" value="NZ_JACSPP010000045.1"/>
</dbReference>
<name>A0ABR8YAP0_9BACT</name>
<gene>
    <name evidence="1" type="ORF">H9625_12650</name>
</gene>
<protein>
    <submittedName>
        <fullName evidence="1">DUF5053 domain-containing protein</fullName>
    </submittedName>
</protein>
<sequence>MEKNLKQELELLRDELGTPAFDERLDRMEGVYTSEEDKKLIGEYVSLMLEDIGTGVDEVNKGLETLQVVKSISDMISFKYIAETYFKKSKAWFSQRLNGNVVHGKVCRFTDEEMQTLRFALQDISKKIGSLSI</sequence>
<keyword evidence="2" id="KW-1185">Reference proteome</keyword>
<evidence type="ECO:0000313" key="1">
    <source>
        <dbReference type="EMBL" id="MBD8041270.1"/>
    </source>
</evidence>
<proteinExistence type="predicted"/>
<reference evidence="1 2" key="1">
    <citation type="submission" date="2020-08" db="EMBL/GenBank/DDBJ databases">
        <title>A Genomic Blueprint of the Chicken Gut Microbiome.</title>
        <authorList>
            <person name="Gilroy R."/>
            <person name="Ravi A."/>
            <person name="Getino M."/>
            <person name="Pursley I."/>
            <person name="Horton D.L."/>
            <person name="Alikhan N.-F."/>
            <person name="Baker D."/>
            <person name="Gharbi K."/>
            <person name="Hall N."/>
            <person name="Watson M."/>
            <person name="Adriaenssens E.M."/>
            <person name="Foster-Nyarko E."/>
            <person name="Jarju S."/>
            <person name="Secka A."/>
            <person name="Antonio M."/>
            <person name="Oren A."/>
            <person name="Chaudhuri R."/>
            <person name="La Ragione R.M."/>
            <person name="Hildebrand F."/>
            <person name="Pallen M.J."/>
        </authorList>
    </citation>
    <scope>NUCLEOTIDE SEQUENCE [LARGE SCALE GENOMIC DNA]</scope>
    <source>
        <strain evidence="1 2">Sa1CVN1</strain>
    </source>
</reference>
<dbReference type="InterPro" id="IPR032483">
    <property type="entry name" value="DUF5053"/>
</dbReference>
<dbReference type="EMBL" id="JACSPP010000045">
    <property type="protein sequence ID" value="MBD8041270.1"/>
    <property type="molecule type" value="Genomic_DNA"/>
</dbReference>
<dbReference type="Proteomes" id="UP000620874">
    <property type="component" value="Unassembled WGS sequence"/>
</dbReference>
<accession>A0ABR8YAP0</accession>
<organism evidence="1 2">
    <name type="scientific">Phocaeicola intestinalis</name>
    <dbReference type="NCBI Taxonomy" id="2762212"/>
    <lineage>
        <taxon>Bacteria</taxon>
        <taxon>Pseudomonadati</taxon>
        <taxon>Bacteroidota</taxon>
        <taxon>Bacteroidia</taxon>
        <taxon>Bacteroidales</taxon>
        <taxon>Bacteroidaceae</taxon>
        <taxon>Phocaeicola</taxon>
    </lineage>
</organism>